<evidence type="ECO:0000256" key="2">
    <source>
        <dbReference type="ARBA" id="ARBA00023125"/>
    </source>
</evidence>
<gene>
    <name evidence="6" type="ORF">ACFPPA_08800</name>
</gene>
<evidence type="ECO:0000256" key="1">
    <source>
        <dbReference type="ARBA" id="ARBA00023015"/>
    </source>
</evidence>
<feature type="region of interest" description="Disordered" evidence="4">
    <location>
        <begin position="317"/>
        <end position="346"/>
    </location>
</feature>
<dbReference type="SUPFAM" id="SSF46689">
    <property type="entry name" value="Homeodomain-like"/>
    <property type="match status" value="2"/>
</dbReference>
<comment type="caution">
    <text evidence="6">The sequence shown here is derived from an EMBL/GenBank/DDBJ whole genome shotgun (WGS) entry which is preliminary data.</text>
</comment>
<dbReference type="Gene3D" id="1.10.10.60">
    <property type="entry name" value="Homeodomain-like"/>
    <property type="match status" value="2"/>
</dbReference>
<dbReference type="InterPro" id="IPR020449">
    <property type="entry name" value="Tscrpt_reg_AraC-type_HTH"/>
</dbReference>
<keyword evidence="3" id="KW-0804">Transcription</keyword>
<dbReference type="SMART" id="SM00342">
    <property type="entry name" value="HTH_ARAC"/>
    <property type="match status" value="1"/>
</dbReference>
<dbReference type="RefSeq" id="WP_377319298.1">
    <property type="nucleotide sequence ID" value="NZ_JBHSNF010000001.1"/>
</dbReference>
<dbReference type="EMBL" id="JBHSNF010000001">
    <property type="protein sequence ID" value="MFC5525837.1"/>
    <property type="molecule type" value="Genomic_DNA"/>
</dbReference>
<feature type="domain" description="HTH araC/xylS-type" evidence="5">
    <location>
        <begin position="226"/>
        <end position="324"/>
    </location>
</feature>
<evidence type="ECO:0000259" key="5">
    <source>
        <dbReference type="PROSITE" id="PS01124"/>
    </source>
</evidence>
<sequence>MRSSDFDKLFTRDPTSSASPYPPASLAERLLDSMDVRAEAFAICRIARDAALVIPAISDLKIMYVLEGTMHLSVDGNEPLVAPAGSIVLLPKNLARTLAGQESVSQTYSAQEVMHMGIHNLMYLDACAGGEYEIRVLCGRIRIGFANDFDTFDGLVRPISAKPDNDVFVRSAFEAMLDESRFRTAGSQALANTLMKACLVELLRHDLDQLHRPGSTPSILLKPGVGRSVIAILSQPSTTHTVASLANAACMSRSAFAKAFVETTGTTPIEFVTRARLAKARDLIAATKGSIASIATAVGFASRSHFSLRFRERYGEDPTAYRKRTRQKADPTSNGPPTALAADRQS</sequence>
<dbReference type="InterPro" id="IPR009057">
    <property type="entry name" value="Homeodomain-like_sf"/>
</dbReference>
<dbReference type="PRINTS" id="PR00032">
    <property type="entry name" value="HTHARAC"/>
</dbReference>
<protein>
    <submittedName>
        <fullName evidence="6">AraC family transcriptional regulator</fullName>
    </submittedName>
</protein>
<dbReference type="PANTHER" id="PTHR46796:SF7">
    <property type="entry name" value="ARAC FAMILY TRANSCRIPTIONAL REGULATOR"/>
    <property type="match status" value="1"/>
</dbReference>
<organism evidence="6 7">
    <name type="scientific">Rhodanobacter ginsengisoli</name>
    <dbReference type="NCBI Taxonomy" id="418646"/>
    <lineage>
        <taxon>Bacteria</taxon>
        <taxon>Pseudomonadati</taxon>
        <taxon>Pseudomonadota</taxon>
        <taxon>Gammaproteobacteria</taxon>
        <taxon>Lysobacterales</taxon>
        <taxon>Rhodanobacteraceae</taxon>
        <taxon>Rhodanobacter</taxon>
    </lineage>
</organism>
<dbReference type="PROSITE" id="PS01124">
    <property type="entry name" value="HTH_ARAC_FAMILY_2"/>
    <property type="match status" value="1"/>
</dbReference>
<feature type="compositionally biased region" description="Basic and acidic residues" evidence="4">
    <location>
        <begin position="1"/>
        <end position="11"/>
    </location>
</feature>
<evidence type="ECO:0000313" key="6">
    <source>
        <dbReference type="EMBL" id="MFC5525837.1"/>
    </source>
</evidence>
<dbReference type="InterPro" id="IPR050204">
    <property type="entry name" value="AraC_XylS_family_regulators"/>
</dbReference>
<proteinExistence type="predicted"/>
<dbReference type="Pfam" id="PF12852">
    <property type="entry name" value="Cupin_6"/>
    <property type="match status" value="1"/>
</dbReference>
<dbReference type="Pfam" id="PF12833">
    <property type="entry name" value="HTH_18"/>
    <property type="match status" value="1"/>
</dbReference>
<evidence type="ECO:0000256" key="3">
    <source>
        <dbReference type="ARBA" id="ARBA00023163"/>
    </source>
</evidence>
<evidence type="ECO:0000256" key="4">
    <source>
        <dbReference type="SAM" id="MobiDB-lite"/>
    </source>
</evidence>
<dbReference type="InterPro" id="IPR032783">
    <property type="entry name" value="AraC_lig"/>
</dbReference>
<dbReference type="Proteomes" id="UP001596114">
    <property type="component" value="Unassembled WGS sequence"/>
</dbReference>
<evidence type="ECO:0000313" key="7">
    <source>
        <dbReference type="Proteomes" id="UP001596114"/>
    </source>
</evidence>
<keyword evidence="7" id="KW-1185">Reference proteome</keyword>
<feature type="region of interest" description="Disordered" evidence="4">
    <location>
        <begin position="1"/>
        <end position="21"/>
    </location>
</feature>
<accession>A0ABW0QQM5</accession>
<dbReference type="PANTHER" id="PTHR46796">
    <property type="entry name" value="HTH-TYPE TRANSCRIPTIONAL ACTIVATOR RHAS-RELATED"/>
    <property type="match status" value="1"/>
</dbReference>
<keyword evidence="1" id="KW-0805">Transcription regulation</keyword>
<keyword evidence="2" id="KW-0238">DNA-binding</keyword>
<dbReference type="InterPro" id="IPR018060">
    <property type="entry name" value="HTH_AraC"/>
</dbReference>
<name>A0ABW0QQM5_9GAMM</name>
<reference evidence="7" key="1">
    <citation type="journal article" date="2019" name="Int. J. Syst. Evol. Microbiol.">
        <title>The Global Catalogue of Microorganisms (GCM) 10K type strain sequencing project: providing services to taxonomists for standard genome sequencing and annotation.</title>
        <authorList>
            <consortium name="The Broad Institute Genomics Platform"/>
            <consortium name="The Broad Institute Genome Sequencing Center for Infectious Disease"/>
            <person name="Wu L."/>
            <person name="Ma J."/>
        </authorList>
    </citation>
    <scope>NUCLEOTIDE SEQUENCE [LARGE SCALE GENOMIC DNA]</scope>
    <source>
        <strain evidence="7">CGMCC 1.16619</strain>
    </source>
</reference>